<reference evidence="2" key="1">
    <citation type="submission" date="2018-10" db="EMBL/GenBank/DDBJ databases">
        <title>Hidden diversity of soil giant viruses.</title>
        <authorList>
            <person name="Schulz F."/>
            <person name="Alteio L."/>
            <person name="Goudeau D."/>
            <person name="Ryan E.M."/>
            <person name="Malmstrom R.R."/>
            <person name="Blanchard J."/>
            <person name="Woyke T."/>
        </authorList>
    </citation>
    <scope>NUCLEOTIDE SEQUENCE</scope>
    <source>
        <strain evidence="2">HYV1</strain>
    </source>
</reference>
<keyword evidence="1" id="KW-0472">Membrane</keyword>
<accession>A0A3G5A8M9</accession>
<keyword evidence="1" id="KW-1133">Transmembrane helix</keyword>
<keyword evidence="1" id="KW-0812">Transmembrane</keyword>
<gene>
    <name evidence="2" type="ORF">Hyperionvirus2_222</name>
</gene>
<evidence type="ECO:0000256" key="1">
    <source>
        <dbReference type="SAM" id="Phobius"/>
    </source>
</evidence>
<dbReference type="EMBL" id="MK072384">
    <property type="protein sequence ID" value="AYV82854.1"/>
    <property type="molecule type" value="Genomic_DNA"/>
</dbReference>
<feature type="non-terminal residue" evidence="2">
    <location>
        <position position="1"/>
    </location>
</feature>
<sequence length="375" mass="44243">STNVEESPDTKLKKEFEKKYLQAKADYDRLSNGTIVSILILTIALMIMARNLDQHKAIAEIPIVPPTVPQKTLKQMVLENINSASYSMHQPHEINNLETYLINVKYYRKSFGEYPPNFSRDTFLDTFFQSYGLTPEHLNNVLDLFEANINPIEQNSNILDFFRSRFFLFDHDIDNYRSQYEKVHYEKRVGCVDAVTKRISGKGIENDILKELLKHEPREFLFKLIMKYSHGKKLDHPGMAKYARKAQWFEEMFARDMLSDGLMVGYLQNALEYHTGHYVGHVITTLRGFSNSQSTLRDMSFEVIRHQARSKQVVGEKELDYMFNHLRMINYHFRPEDIRVIGVEMNNRGKEVEYLWSAIRRLQPQFYHYYQAMGY</sequence>
<feature type="transmembrane region" description="Helical" evidence="1">
    <location>
        <begin position="30"/>
        <end position="49"/>
    </location>
</feature>
<proteinExistence type="predicted"/>
<evidence type="ECO:0000313" key="2">
    <source>
        <dbReference type="EMBL" id="AYV82854.1"/>
    </source>
</evidence>
<name>A0A3G5A8M9_9VIRU</name>
<protein>
    <submittedName>
        <fullName evidence="2">Uncharacterized protein</fullName>
    </submittedName>
</protein>
<organism evidence="2">
    <name type="scientific">Hyperionvirus sp</name>
    <dbReference type="NCBI Taxonomy" id="2487770"/>
    <lineage>
        <taxon>Viruses</taxon>
        <taxon>Varidnaviria</taxon>
        <taxon>Bamfordvirae</taxon>
        <taxon>Nucleocytoviricota</taxon>
        <taxon>Megaviricetes</taxon>
        <taxon>Imitervirales</taxon>
        <taxon>Mimiviridae</taxon>
        <taxon>Klosneuvirinae</taxon>
    </lineage>
</organism>